<gene>
    <name evidence="2" type="ORF">FNF31_07787</name>
</gene>
<evidence type="ECO:0000256" key="1">
    <source>
        <dbReference type="SAM" id="MobiDB-lite"/>
    </source>
</evidence>
<proteinExistence type="predicted"/>
<dbReference type="AlphaFoldDB" id="A0A5A8C139"/>
<comment type="caution">
    <text evidence="2">The sequence shown here is derived from an EMBL/GenBank/DDBJ whole genome shotgun (WGS) entry which is preliminary data.</text>
</comment>
<sequence>MVLGGALVIHIDRAQAVLDLASPVLLVTVFSAIAYAGSLVSDVYRNGGLLAWLNDLANILDTLADPVLYTTAAAFAAFYATAMTQSELTAGLDLLALQGTAPLASSDPLDSTFAVHRVNVRFHAIAPANRNMLDPDAPCPLALQLLPTLPLNLARDGAVPIQVSGDDLGLSDGDGLGAVSMQVGYLLFVSSLKGNPGNTGGVWVFRLNQTNAGEAPILAHGQSPSFKLPLAGNPEGLGSGHQLFGRDISVVRIKGDLLHDDFVGRPQAPQEHMTIMVGALKGPFSSSGPGGLVLYRLWRPTGDLTHLHTWSAESTSITWDGNAFMGVAMTTIPAQWAPKRGDRAAASDVVVMSSSRAKCTSFPGLSEAITSSNAGVLLLVKLQANGTVGPAATSVIGITDGSEGMPSINDEPELAGGQEIKAA</sequence>
<dbReference type="EMBL" id="VLTM01000186">
    <property type="protein sequence ID" value="KAA0146445.1"/>
    <property type="molecule type" value="Genomic_DNA"/>
</dbReference>
<accession>A0A5A8C139</accession>
<evidence type="ECO:0000313" key="2">
    <source>
        <dbReference type="EMBL" id="KAA0146445.1"/>
    </source>
</evidence>
<feature type="region of interest" description="Disordered" evidence="1">
    <location>
        <begin position="401"/>
        <end position="423"/>
    </location>
</feature>
<protein>
    <submittedName>
        <fullName evidence="2">Uncharacterized protein</fullName>
    </submittedName>
</protein>
<reference evidence="2 3" key="1">
    <citation type="submission" date="2019-07" db="EMBL/GenBank/DDBJ databases">
        <title>Genomes of Cafeteria roenbergensis.</title>
        <authorList>
            <person name="Fischer M.G."/>
            <person name="Hackl T."/>
            <person name="Roman M."/>
        </authorList>
    </citation>
    <scope>NUCLEOTIDE SEQUENCE [LARGE SCALE GENOMIC DNA]</scope>
    <source>
        <strain evidence="2 3">Cflag</strain>
    </source>
</reference>
<organism evidence="2 3">
    <name type="scientific">Cafeteria roenbergensis</name>
    <name type="common">Marine flagellate</name>
    <dbReference type="NCBI Taxonomy" id="33653"/>
    <lineage>
        <taxon>Eukaryota</taxon>
        <taxon>Sar</taxon>
        <taxon>Stramenopiles</taxon>
        <taxon>Bigyra</taxon>
        <taxon>Opalozoa</taxon>
        <taxon>Bicosoecida</taxon>
        <taxon>Cafeteriaceae</taxon>
        <taxon>Cafeteria</taxon>
    </lineage>
</organism>
<dbReference type="Proteomes" id="UP000325113">
    <property type="component" value="Unassembled WGS sequence"/>
</dbReference>
<name>A0A5A8C139_CAFRO</name>
<evidence type="ECO:0000313" key="3">
    <source>
        <dbReference type="Proteomes" id="UP000325113"/>
    </source>
</evidence>